<sequence>MIPNTAGMLSRANSRSVVPMASMTSAIGVSIRWPATTAVSFVPLYSVDVGKRRATNRTSPFPSGSGSSSSFASQTFHAVKRRKAPKT</sequence>
<gene>
    <name evidence="2" type="ORF">UFOPK3957_01136</name>
</gene>
<protein>
    <submittedName>
        <fullName evidence="2">Unannotated protein</fullName>
    </submittedName>
</protein>
<name>A0A6J7NS04_9ZZZZ</name>
<proteinExistence type="predicted"/>
<reference evidence="2" key="1">
    <citation type="submission" date="2020-05" db="EMBL/GenBank/DDBJ databases">
        <authorList>
            <person name="Chiriac C."/>
            <person name="Salcher M."/>
            <person name="Ghai R."/>
            <person name="Kavagutti S V."/>
        </authorList>
    </citation>
    <scope>NUCLEOTIDE SEQUENCE</scope>
</reference>
<dbReference type="EMBL" id="CAFBOM010000191">
    <property type="protein sequence ID" value="CAB4993453.1"/>
    <property type="molecule type" value="Genomic_DNA"/>
</dbReference>
<feature type="compositionally biased region" description="Low complexity" evidence="1">
    <location>
        <begin position="59"/>
        <end position="71"/>
    </location>
</feature>
<accession>A0A6J7NS04</accession>
<evidence type="ECO:0000256" key="1">
    <source>
        <dbReference type="SAM" id="MobiDB-lite"/>
    </source>
</evidence>
<feature type="compositionally biased region" description="Basic residues" evidence="1">
    <location>
        <begin position="78"/>
        <end position="87"/>
    </location>
</feature>
<organism evidence="2">
    <name type="scientific">freshwater metagenome</name>
    <dbReference type="NCBI Taxonomy" id="449393"/>
    <lineage>
        <taxon>unclassified sequences</taxon>
        <taxon>metagenomes</taxon>
        <taxon>ecological metagenomes</taxon>
    </lineage>
</organism>
<dbReference type="AlphaFoldDB" id="A0A6J7NS04"/>
<evidence type="ECO:0000313" key="2">
    <source>
        <dbReference type="EMBL" id="CAB4993453.1"/>
    </source>
</evidence>
<feature type="region of interest" description="Disordered" evidence="1">
    <location>
        <begin position="52"/>
        <end position="87"/>
    </location>
</feature>